<dbReference type="GO" id="GO:0070012">
    <property type="term" value="F:oligopeptidase activity"/>
    <property type="evidence" value="ECO:0007669"/>
    <property type="project" value="TreeGrafter"/>
</dbReference>
<organism evidence="2 3">
    <name type="scientific">Leptonychotes weddellii</name>
    <name type="common">Weddell seal</name>
    <name type="synonym">Otaria weddellii</name>
    <dbReference type="NCBI Taxonomy" id="9713"/>
    <lineage>
        <taxon>Eukaryota</taxon>
        <taxon>Metazoa</taxon>
        <taxon>Chordata</taxon>
        <taxon>Craniata</taxon>
        <taxon>Vertebrata</taxon>
        <taxon>Euteleostomi</taxon>
        <taxon>Mammalia</taxon>
        <taxon>Eutheria</taxon>
        <taxon>Laurasiatheria</taxon>
        <taxon>Carnivora</taxon>
        <taxon>Caniformia</taxon>
        <taxon>Pinnipedia</taxon>
        <taxon>Phocidae</taxon>
        <taxon>Monachinae</taxon>
        <taxon>Lobodontini</taxon>
        <taxon>Leptonychotes</taxon>
    </lineage>
</organism>
<dbReference type="AlphaFoldDB" id="A0A2U3XZL9"/>
<evidence type="ECO:0000313" key="3">
    <source>
        <dbReference type="RefSeq" id="XP_006736919.2"/>
    </source>
</evidence>
<dbReference type="RefSeq" id="XP_006736919.2">
    <property type="nucleotide sequence ID" value="XM_006736856.2"/>
</dbReference>
<keyword evidence="2" id="KW-1185">Reference proteome</keyword>
<gene>
    <name evidence="3" type="primary">LOC102726413</name>
</gene>
<dbReference type="PANTHER" id="PTHR42881:SF2">
    <property type="entry name" value="PROLYL ENDOPEPTIDASE"/>
    <property type="match status" value="1"/>
</dbReference>
<dbReference type="GO" id="GO:0004252">
    <property type="term" value="F:serine-type endopeptidase activity"/>
    <property type="evidence" value="ECO:0007669"/>
    <property type="project" value="InterPro"/>
</dbReference>
<name>A0A2U3XZL9_LEPWE</name>
<dbReference type="OrthoDB" id="9802475at2759"/>
<dbReference type="SUPFAM" id="SSF50993">
    <property type="entry name" value="Peptidase/esterase 'gauge' domain"/>
    <property type="match status" value="1"/>
</dbReference>
<dbReference type="GO" id="GO:0005829">
    <property type="term" value="C:cytosol"/>
    <property type="evidence" value="ECO:0007669"/>
    <property type="project" value="TreeGrafter"/>
</dbReference>
<protein>
    <submittedName>
        <fullName evidence="3">Prolyl endopeptidase-like</fullName>
    </submittedName>
</protein>
<sequence length="291" mass="32207">MPGSVLTHTRFSAFVEAQNKITVPFLEQCPIRGLYKERMTELYDYPKYSCHFKKGKRYFYFYNTGLQNQRVLYVQDSLEGEARVFLDPNILSDDGTVALRGYAFSEDGEYFAYGLSASGSDWVTIKFMKVDGARELPDVLERVKFSCMAWTHDGKGMFYNSYPQQDGKSDGTETSTNLHQKLCYHVLGTDQSEDILCAEFPDEPKWMGGAESVITCGKTLKGFVALGEAVLSDPGTGLAVLSRALPAPGTRQTTAATAYAAVQWQAGRLRVNIGSSQVCQRSSGNQIATPP</sequence>
<dbReference type="Gene3D" id="2.130.10.120">
    <property type="entry name" value="Prolyl oligopeptidase, N-terminal domain"/>
    <property type="match status" value="1"/>
</dbReference>
<dbReference type="PANTHER" id="PTHR42881">
    <property type="entry name" value="PROLYL ENDOPEPTIDASE"/>
    <property type="match status" value="1"/>
</dbReference>
<dbReference type="GeneID" id="102726413"/>
<dbReference type="InterPro" id="IPR023302">
    <property type="entry name" value="Pept_S9A_N"/>
</dbReference>
<dbReference type="Proteomes" id="UP000245341">
    <property type="component" value="Unplaced"/>
</dbReference>
<evidence type="ECO:0000259" key="1">
    <source>
        <dbReference type="Pfam" id="PF02897"/>
    </source>
</evidence>
<dbReference type="Pfam" id="PF02897">
    <property type="entry name" value="Peptidase_S9_N"/>
    <property type="match status" value="1"/>
</dbReference>
<dbReference type="FunFam" id="2.130.10.120:FF:000022">
    <property type="entry name" value="Uncharacterized protein"/>
    <property type="match status" value="1"/>
</dbReference>
<reference evidence="3" key="1">
    <citation type="submission" date="2025-08" db="UniProtKB">
        <authorList>
            <consortium name="RefSeq"/>
        </authorList>
    </citation>
    <scope>IDENTIFICATION</scope>
    <source>
        <tissue evidence="3">Liver</tissue>
    </source>
</reference>
<proteinExistence type="predicted"/>
<dbReference type="InterPro" id="IPR051167">
    <property type="entry name" value="Prolyl_oligopep/macrocyclase"/>
</dbReference>
<accession>A0A2U3XZL9</accession>
<feature type="domain" description="Peptidase S9A N-terminal" evidence="1">
    <location>
        <begin position="12"/>
        <end position="219"/>
    </location>
</feature>
<dbReference type="STRING" id="9713.A0A2U3XZL9"/>
<evidence type="ECO:0000313" key="2">
    <source>
        <dbReference type="Proteomes" id="UP000245341"/>
    </source>
</evidence>
<dbReference type="KEGG" id="lww:102726413"/>